<dbReference type="Pfam" id="PF13365">
    <property type="entry name" value="Trypsin_2"/>
    <property type="match status" value="1"/>
</dbReference>
<sequence>MRIAIPLLLLFAAGCAEPIPSPAEAPPPSADQGTMVTDYGGGSTPVARYIRLPDGRAVRVGPDGTATEPPAAAAPPGTPGATGKPAPGGDSVAEDAPAAPRRAGRPIGSGSAFAVTTNGLAVTNAHVVQGCSTVVDERGRRVRVIAADRRRDLALIDTGRRFESVVPFRSQTAVDLGETVLVFGFPYGQALGTGINVTNGIVTGLVGPGGDASRFQMNAAVQPGNSGGPAVDDAGMLLGVAVGRLNDLAVLRATGSLPQGINFAIRASEVERFLVEQGVQPERSRTAGGTGARAVSAAVAPAVFQVLCRG</sequence>
<evidence type="ECO:0000313" key="4">
    <source>
        <dbReference type="EMBL" id="MBR0681212.1"/>
    </source>
</evidence>
<evidence type="ECO:0000256" key="1">
    <source>
        <dbReference type="ARBA" id="ARBA00022670"/>
    </source>
</evidence>
<reference evidence="4" key="1">
    <citation type="submission" date="2020-01" db="EMBL/GenBank/DDBJ databases">
        <authorList>
            <person name="Rat A."/>
        </authorList>
    </citation>
    <scope>NUCLEOTIDE SEQUENCE</scope>
    <source>
        <strain evidence="4">LMG 31228</strain>
    </source>
</reference>
<dbReference type="GO" id="GO:0004252">
    <property type="term" value="F:serine-type endopeptidase activity"/>
    <property type="evidence" value="ECO:0007669"/>
    <property type="project" value="InterPro"/>
</dbReference>
<name>A0A9X9XBX6_9PROT</name>
<dbReference type="PROSITE" id="PS51257">
    <property type="entry name" value="PROKAR_LIPOPROTEIN"/>
    <property type="match status" value="1"/>
</dbReference>
<comment type="caution">
    <text evidence="4">The sequence shown here is derived from an EMBL/GenBank/DDBJ whole genome shotgun (WGS) entry which is preliminary data.</text>
</comment>
<feature type="region of interest" description="Disordered" evidence="3">
    <location>
        <begin position="57"/>
        <end position="110"/>
    </location>
</feature>
<dbReference type="EMBL" id="JAAEDL010000010">
    <property type="protein sequence ID" value="MBR0681212.1"/>
    <property type="molecule type" value="Genomic_DNA"/>
</dbReference>
<dbReference type="SUPFAM" id="SSF50494">
    <property type="entry name" value="Trypsin-like serine proteases"/>
    <property type="match status" value="1"/>
</dbReference>
<dbReference type="InterPro" id="IPR001940">
    <property type="entry name" value="Peptidase_S1C"/>
</dbReference>
<accession>A0A9X9XBX6</accession>
<dbReference type="GO" id="GO:0006508">
    <property type="term" value="P:proteolysis"/>
    <property type="evidence" value="ECO:0007669"/>
    <property type="project" value="UniProtKB-KW"/>
</dbReference>
<organism evidence="4 5">
    <name type="scientific">Neoroseomonas eburnea</name>
    <dbReference type="NCBI Taxonomy" id="1346889"/>
    <lineage>
        <taxon>Bacteria</taxon>
        <taxon>Pseudomonadati</taxon>
        <taxon>Pseudomonadota</taxon>
        <taxon>Alphaproteobacteria</taxon>
        <taxon>Acetobacterales</taxon>
        <taxon>Acetobacteraceae</taxon>
        <taxon>Neoroseomonas</taxon>
    </lineage>
</organism>
<feature type="compositionally biased region" description="Low complexity" evidence="3">
    <location>
        <begin position="96"/>
        <end position="110"/>
    </location>
</feature>
<dbReference type="PANTHER" id="PTHR43343">
    <property type="entry name" value="PEPTIDASE S12"/>
    <property type="match status" value="1"/>
</dbReference>
<keyword evidence="1" id="KW-0645">Protease</keyword>
<reference evidence="4" key="2">
    <citation type="journal article" date="2021" name="Syst. Appl. Microbiol.">
        <title>Roseomonas hellenica sp. nov., isolated from roots of wild-growing Alkanna tinctoria.</title>
        <authorList>
            <person name="Rat A."/>
            <person name="Naranjo H.D."/>
            <person name="Lebbe L."/>
            <person name="Cnockaert M."/>
            <person name="Krigas N."/>
            <person name="Grigoriadou K."/>
            <person name="Maloupa E."/>
            <person name="Willems A."/>
        </authorList>
    </citation>
    <scope>NUCLEOTIDE SEQUENCE</scope>
    <source>
        <strain evidence="4">LMG 31228</strain>
    </source>
</reference>
<dbReference type="InterPro" id="IPR009003">
    <property type="entry name" value="Peptidase_S1_PA"/>
</dbReference>
<evidence type="ECO:0000256" key="2">
    <source>
        <dbReference type="ARBA" id="ARBA00022801"/>
    </source>
</evidence>
<evidence type="ECO:0000256" key="3">
    <source>
        <dbReference type="SAM" id="MobiDB-lite"/>
    </source>
</evidence>
<protein>
    <submittedName>
        <fullName evidence="4">Trypsin-like peptidase domain-containing protein</fullName>
    </submittedName>
</protein>
<dbReference type="PANTHER" id="PTHR43343:SF3">
    <property type="entry name" value="PROTEASE DO-LIKE 8, CHLOROPLASTIC"/>
    <property type="match status" value="1"/>
</dbReference>
<evidence type="ECO:0000313" key="5">
    <source>
        <dbReference type="Proteomes" id="UP001138709"/>
    </source>
</evidence>
<feature type="compositionally biased region" description="Low complexity" evidence="3">
    <location>
        <begin position="61"/>
        <end position="71"/>
    </location>
</feature>
<proteinExistence type="predicted"/>
<dbReference type="InterPro" id="IPR051201">
    <property type="entry name" value="Chloro_Bact_Ser_Proteases"/>
</dbReference>
<dbReference type="Gene3D" id="2.40.10.120">
    <property type="match status" value="1"/>
</dbReference>
<keyword evidence="2" id="KW-0378">Hydrolase</keyword>
<keyword evidence="5" id="KW-1185">Reference proteome</keyword>
<gene>
    <name evidence="4" type="ORF">GXW74_12020</name>
</gene>
<dbReference type="Proteomes" id="UP001138709">
    <property type="component" value="Unassembled WGS sequence"/>
</dbReference>
<dbReference type="AlphaFoldDB" id="A0A9X9XBX6"/>
<feature type="compositionally biased region" description="Low complexity" evidence="3">
    <location>
        <begin position="79"/>
        <end position="89"/>
    </location>
</feature>
<dbReference type="PRINTS" id="PR00834">
    <property type="entry name" value="PROTEASES2C"/>
</dbReference>
<feature type="region of interest" description="Disordered" evidence="3">
    <location>
        <begin position="21"/>
        <end position="42"/>
    </location>
</feature>
<dbReference type="RefSeq" id="WP_211846746.1">
    <property type="nucleotide sequence ID" value="NZ_JAAEDL010000010.1"/>
</dbReference>